<keyword evidence="2" id="KW-1185">Reference proteome</keyword>
<sequence length="481" mass="54045">MLLEQQPMLWPTRKASWSLILVGSAEPMKSLSATPFVVDVVTWYLLKACGSEVEGQNQCWPKPIPVFLVSRSTFGPRQAIALYEAFAQDAQRRDHWFVGGQPATVALDDFICEGLMYCLYSDESSYNNIVKITRSLFLHNYRAIYYHNQYNWDFKVKEFSVSSSIFFRNCQAISLSVWYCMSCIIEDCLFLQNDDGIVGEFFGSGAPSARYLKSTFAQNVQAVSRKVESYNRGSNFEEILFYQNEFAYSDVSGYQPAEEESFWQNVTFLDNHISMFLRSSLHRLQRINFLAPFHIYYIGTLLYDLSLSLTFWNTTSEDDVEAKTYHAIDGSGQGLVRFLDAESMPSSPFLHQMYQADPCAGQCVQNWFNTNWSKLIRADAGTFGLYDVDQSLSSGQSLRDALLSGHHPTNMSLSMYMQDLIDLFDAVGAYQTAGTTTSRLPSTTPGTTLSTATTTTTPAKGWAWFVAEALGAGVHPTVGSG</sequence>
<dbReference type="EMBL" id="CAXAMN010021875">
    <property type="protein sequence ID" value="CAK9064204.1"/>
    <property type="molecule type" value="Genomic_DNA"/>
</dbReference>
<dbReference type="InterPro" id="IPR011050">
    <property type="entry name" value="Pectin_lyase_fold/virulence"/>
</dbReference>
<reference evidence="1 2" key="1">
    <citation type="submission" date="2024-02" db="EMBL/GenBank/DDBJ databases">
        <authorList>
            <person name="Chen Y."/>
            <person name="Shah S."/>
            <person name="Dougan E. K."/>
            <person name="Thang M."/>
            <person name="Chan C."/>
        </authorList>
    </citation>
    <scope>NUCLEOTIDE SEQUENCE [LARGE SCALE GENOMIC DNA]</scope>
</reference>
<protein>
    <recommendedName>
        <fullName evidence="3">Protein xylosyltransferase</fullName>
    </recommendedName>
</protein>
<accession>A0ABP0NN59</accession>
<organism evidence="1 2">
    <name type="scientific">Durusdinium trenchii</name>
    <dbReference type="NCBI Taxonomy" id="1381693"/>
    <lineage>
        <taxon>Eukaryota</taxon>
        <taxon>Sar</taxon>
        <taxon>Alveolata</taxon>
        <taxon>Dinophyceae</taxon>
        <taxon>Suessiales</taxon>
        <taxon>Symbiodiniaceae</taxon>
        <taxon>Durusdinium</taxon>
    </lineage>
</organism>
<evidence type="ECO:0008006" key="3">
    <source>
        <dbReference type="Google" id="ProtNLM"/>
    </source>
</evidence>
<evidence type="ECO:0000313" key="1">
    <source>
        <dbReference type="EMBL" id="CAK9064204.1"/>
    </source>
</evidence>
<name>A0ABP0NN59_9DINO</name>
<proteinExistence type="predicted"/>
<evidence type="ECO:0000313" key="2">
    <source>
        <dbReference type="Proteomes" id="UP001642484"/>
    </source>
</evidence>
<dbReference type="SUPFAM" id="SSF51126">
    <property type="entry name" value="Pectin lyase-like"/>
    <property type="match status" value="1"/>
</dbReference>
<feature type="non-terminal residue" evidence="1">
    <location>
        <position position="481"/>
    </location>
</feature>
<gene>
    <name evidence="1" type="ORF">CCMP2556_LOCUS31540</name>
</gene>
<dbReference type="Proteomes" id="UP001642484">
    <property type="component" value="Unassembled WGS sequence"/>
</dbReference>
<comment type="caution">
    <text evidence="1">The sequence shown here is derived from an EMBL/GenBank/DDBJ whole genome shotgun (WGS) entry which is preliminary data.</text>
</comment>